<evidence type="ECO:0000313" key="9">
    <source>
        <dbReference type="Proteomes" id="UP000824072"/>
    </source>
</evidence>
<dbReference type="Pfam" id="PF03734">
    <property type="entry name" value="YkuD"/>
    <property type="match status" value="1"/>
</dbReference>
<evidence type="ECO:0000313" key="8">
    <source>
        <dbReference type="EMBL" id="HIU33656.1"/>
    </source>
</evidence>
<dbReference type="Proteomes" id="UP000824072">
    <property type="component" value="Unassembled WGS sequence"/>
</dbReference>
<evidence type="ECO:0000259" key="7">
    <source>
        <dbReference type="PROSITE" id="PS52029"/>
    </source>
</evidence>
<comment type="caution">
    <text evidence="8">The sequence shown here is derived from an EMBL/GenBank/DDBJ whole genome shotgun (WGS) entry which is preliminary data.</text>
</comment>
<dbReference type="GO" id="GO:0009252">
    <property type="term" value="P:peptidoglycan biosynthetic process"/>
    <property type="evidence" value="ECO:0007669"/>
    <property type="project" value="UniProtKB-KW"/>
</dbReference>
<sequence>MSGINILIEKSARRLRAFSGEECLLEAQISLGFGAEDGPKRREGDGRTPEGGYFVCTRNERSKFFRALGLSYPNEQDALAAFREGMISQREWDSISQRIQNGQRPDWDTALGGFIMIHGEHPDGREGDWTAGCIAIENGQMQKLFDLAHLGCPVRILP</sequence>
<keyword evidence="5 6" id="KW-0961">Cell wall biogenesis/degradation</keyword>
<name>A0A9D1LCD4_9FIRM</name>
<reference evidence="8" key="1">
    <citation type="submission" date="2020-10" db="EMBL/GenBank/DDBJ databases">
        <authorList>
            <person name="Gilroy R."/>
        </authorList>
    </citation>
    <scope>NUCLEOTIDE SEQUENCE</scope>
    <source>
        <strain evidence="8">ChiHcec3-11533</strain>
    </source>
</reference>
<dbReference type="PROSITE" id="PS52029">
    <property type="entry name" value="LD_TPASE"/>
    <property type="match status" value="1"/>
</dbReference>
<evidence type="ECO:0000256" key="2">
    <source>
        <dbReference type="ARBA" id="ARBA00022679"/>
    </source>
</evidence>
<dbReference type="EMBL" id="DVMU01000084">
    <property type="protein sequence ID" value="HIU33656.1"/>
    <property type="molecule type" value="Genomic_DNA"/>
</dbReference>
<dbReference type="InterPro" id="IPR005490">
    <property type="entry name" value="LD_TPept_cat_dom"/>
</dbReference>
<dbReference type="InterPro" id="IPR038063">
    <property type="entry name" value="Transpep_catalytic_dom"/>
</dbReference>
<feature type="domain" description="L,D-TPase catalytic" evidence="7">
    <location>
        <begin position="4"/>
        <end position="157"/>
    </location>
</feature>
<organism evidence="8 9">
    <name type="scientific">Candidatus Pullichristensenella excrementigallinarum</name>
    <dbReference type="NCBI Taxonomy" id="2840907"/>
    <lineage>
        <taxon>Bacteria</taxon>
        <taxon>Bacillati</taxon>
        <taxon>Bacillota</taxon>
        <taxon>Clostridia</taxon>
        <taxon>Candidatus Pullichristensenella</taxon>
    </lineage>
</organism>
<dbReference type="Gene3D" id="2.40.440.10">
    <property type="entry name" value="L,D-transpeptidase catalytic domain-like"/>
    <property type="match status" value="1"/>
</dbReference>
<feature type="active site" description="Proton donor/acceptor" evidence="6">
    <location>
        <position position="118"/>
    </location>
</feature>
<dbReference type="GO" id="GO:0008360">
    <property type="term" value="P:regulation of cell shape"/>
    <property type="evidence" value="ECO:0007669"/>
    <property type="project" value="UniProtKB-UniRule"/>
</dbReference>
<accession>A0A9D1LCD4</accession>
<evidence type="ECO:0000256" key="5">
    <source>
        <dbReference type="ARBA" id="ARBA00023316"/>
    </source>
</evidence>
<dbReference type="PANTHER" id="PTHR36699">
    <property type="entry name" value="LD-TRANSPEPTIDASE"/>
    <property type="match status" value="1"/>
</dbReference>
<dbReference type="GO" id="GO:0071555">
    <property type="term" value="P:cell wall organization"/>
    <property type="evidence" value="ECO:0007669"/>
    <property type="project" value="UniProtKB-UniRule"/>
</dbReference>
<evidence type="ECO:0000256" key="4">
    <source>
        <dbReference type="ARBA" id="ARBA00022984"/>
    </source>
</evidence>
<gene>
    <name evidence="8" type="ORF">IAB02_03750</name>
</gene>
<keyword evidence="3 6" id="KW-0133">Cell shape</keyword>
<dbReference type="SUPFAM" id="SSF141523">
    <property type="entry name" value="L,D-transpeptidase catalytic domain-like"/>
    <property type="match status" value="1"/>
</dbReference>
<comment type="pathway">
    <text evidence="1 6">Cell wall biogenesis; peptidoglycan biosynthesis.</text>
</comment>
<dbReference type="AlphaFoldDB" id="A0A9D1LCD4"/>
<dbReference type="CDD" id="cd16913">
    <property type="entry name" value="YkuD_like"/>
    <property type="match status" value="1"/>
</dbReference>
<feature type="active site" description="Nucleophile" evidence="6">
    <location>
        <position position="133"/>
    </location>
</feature>
<evidence type="ECO:0000256" key="3">
    <source>
        <dbReference type="ARBA" id="ARBA00022960"/>
    </source>
</evidence>
<keyword evidence="2" id="KW-0808">Transferase</keyword>
<evidence type="ECO:0000256" key="1">
    <source>
        <dbReference type="ARBA" id="ARBA00004752"/>
    </source>
</evidence>
<evidence type="ECO:0000256" key="6">
    <source>
        <dbReference type="PROSITE-ProRule" id="PRU01373"/>
    </source>
</evidence>
<reference evidence="8" key="2">
    <citation type="journal article" date="2021" name="PeerJ">
        <title>Extensive microbial diversity within the chicken gut microbiome revealed by metagenomics and culture.</title>
        <authorList>
            <person name="Gilroy R."/>
            <person name="Ravi A."/>
            <person name="Getino M."/>
            <person name="Pursley I."/>
            <person name="Horton D.L."/>
            <person name="Alikhan N.F."/>
            <person name="Baker D."/>
            <person name="Gharbi K."/>
            <person name="Hall N."/>
            <person name="Watson M."/>
            <person name="Adriaenssens E.M."/>
            <person name="Foster-Nyarko E."/>
            <person name="Jarju S."/>
            <person name="Secka A."/>
            <person name="Antonio M."/>
            <person name="Oren A."/>
            <person name="Chaudhuri R.R."/>
            <person name="La Ragione R."/>
            <person name="Hildebrand F."/>
            <person name="Pallen M.J."/>
        </authorList>
    </citation>
    <scope>NUCLEOTIDE SEQUENCE</scope>
    <source>
        <strain evidence="8">ChiHcec3-11533</strain>
    </source>
</reference>
<proteinExistence type="predicted"/>
<dbReference type="GO" id="GO:0016740">
    <property type="term" value="F:transferase activity"/>
    <property type="evidence" value="ECO:0007669"/>
    <property type="project" value="UniProtKB-KW"/>
</dbReference>
<dbReference type="PANTHER" id="PTHR36699:SF1">
    <property type="entry name" value="L,D-TRANSPEPTIDASE YAFK-RELATED"/>
    <property type="match status" value="1"/>
</dbReference>
<keyword evidence="4 6" id="KW-0573">Peptidoglycan synthesis</keyword>
<protein>
    <submittedName>
        <fullName evidence="8">L,D-transpeptidase family protein</fullName>
    </submittedName>
</protein>